<dbReference type="PANTHER" id="PTHR47093">
    <property type="entry name" value="PROTEIN JSN1-RELATED"/>
    <property type="match status" value="1"/>
</dbReference>
<proteinExistence type="predicted"/>
<dbReference type="RefSeq" id="XP_003680426.1">
    <property type="nucleotide sequence ID" value="XM_003680378.1"/>
</dbReference>
<dbReference type="GO" id="GO:0032473">
    <property type="term" value="C:cytoplasmic side of mitochondrial outer membrane"/>
    <property type="evidence" value="ECO:0007669"/>
    <property type="project" value="EnsemblFungi"/>
</dbReference>
<dbReference type="GO" id="GO:0031503">
    <property type="term" value="P:protein-containing complex localization"/>
    <property type="evidence" value="ECO:0007669"/>
    <property type="project" value="EnsemblFungi"/>
</dbReference>
<evidence type="ECO:0000256" key="2">
    <source>
        <dbReference type="ARBA" id="ARBA00022737"/>
    </source>
</evidence>
<feature type="domain" description="PUM-HD" evidence="8">
    <location>
        <begin position="563"/>
        <end position="917"/>
    </location>
</feature>
<organism evidence="9 10">
    <name type="scientific">Torulaspora delbrueckii</name>
    <name type="common">Yeast</name>
    <name type="synonym">Candida colliculosa</name>
    <dbReference type="NCBI Taxonomy" id="4950"/>
    <lineage>
        <taxon>Eukaryota</taxon>
        <taxon>Fungi</taxon>
        <taxon>Dikarya</taxon>
        <taxon>Ascomycota</taxon>
        <taxon>Saccharomycotina</taxon>
        <taxon>Saccharomycetes</taxon>
        <taxon>Saccharomycetales</taxon>
        <taxon>Saccharomycetaceae</taxon>
        <taxon>Torulaspora</taxon>
    </lineage>
</organism>
<evidence type="ECO:0008006" key="11">
    <source>
        <dbReference type="Google" id="ProtNLM"/>
    </source>
</evidence>
<evidence type="ECO:0000259" key="8">
    <source>
        <dbReference type="PROSITE" id="PS50303"/>
    </source>
</evidence>
<feature type="domain" description="RRM" evidence="7">
    <location>
        <begin position="361"/>
        <end position="447"/>
    </location>
</feature>
<dbReference type="CDD" id="cd21616">
    <property type="entry name" value="RRM_ScJSN1_like"/>
    <property type="match status" value="1"/>
</dbReference>
<gene>
    <name evidence="9" type="primary">TDEL0C03260</name>
    <name evidence="9" type="ORF">TDEL_0C03260</name>
</gene>
<evidence type="ECO:0000256" key="3">
    <source>
        <dbReference type="ARBA" id="ARBA00022884"/>
    </source>
</evidence>
<keyword evidence="10" id="KW-1185">Reference proteome</keyword>
<dbReference type="OrthoDB" id="2017782at2759"/>
<dbReference type="FunFam" id="1.25.10.10:FF:000167">
    <property type="entry name" value="RNA binding protein Jsn1"/>
    <property type="match status" value="1"/>
</dbReference>
<dbReference type="SUPFAM" id="SSF48371">
    <property type="entry name" value="ARM repeat"/>
    <property type="match status" value="1"/>
</dbReference>
<dbReference type="STRING" id="1076872.G8ZRS3"/>
<evidence type="ECO:0000256" key="1">
    <source>
        <dbReference type="ARBA" id="ARBA00022553"/>
    </source>
</evidence>
<dbReference type="PROSITE" id="PS50302">
    <property type="entry name" value="PUM"/>
    <property type="match status" value="1"/>
</dbReference>
<feature type="region of interest" description="Disordered" evidence="6">
    <location>
        <begin position="575"/>
        <end position="594"/>
    </location>
</feature>
<evidence type="ECO:0000256" key="4">
    <source>
        <dbReference type="PROSITE-ProRule" id="PRU00176"/>
    </source>
</evidence>
<protein>
    <recommendedName>
        <fullName evidence="11">PUM-HD domain-containing protein</fullName>
    </recommendedName>
</protein>
<keyword evidence="1" id="KW-0597">Phosphoprotein</keyword>
<dbReference type="InterPro" id="IPR052645">
    <property type="entry name" value="Pumilio_domain_protein"/>
</dbReference>
<dbReference type="InterPro" id="IPR033133">
    <property type="entry name" value="PUM-HD"/>
</dbReference>
<dbReference type="SMART" id="SM00360">
    <property type="entry name" value="RRM"/>
    <property type="match status" value="1"/>
</dbReference>
<dbReference type="InterPro" id="IPR035979">
    <property type="entry name" value="RBD_domain_sf"/>
</dbReference>
<reference evidence="9 10" key="1">
    <citation type="journal article" date="2011" name="Proc. Natl. Acad. Sci. U.S.A.">
        <title>Evolutionary erosion of yeast sex chromosomes by mating-type switching accidents.</title>
        <authorList>
            <person name="Gordon J.L."/>
            <person name="Armisen D."/>
            <person name="Proux-Wera E."/>
            <person name="Oheigeartaigh S.S."/>
            <person name="Byrne K.P."/>
            <person name="Wolfe K.H."/>
        </authorList>
    </citation>
    <scope>NUCLEOTIDE SEQUENCE [LARGE SCALE GENOMIC DNA]</scope>
    <source>
        <strain evidence="10">ATCC 10662 / CBS 1146 / NBRC 0425 / NCYC 2629 / NRRL Y-866</strain>
    </source>
</reference>
<dbReference type="PROSITE" id="PS50303">
    <property type="entry name" value="PUM_HD"/>
    <property type="match status" value="1"/>
</dbReference>
<dbReference type="GeneID" id="11500550"/>
<dbReference type="InterPro" id="IPR011989">
    <property type="entry name" value="ARM-like"/>
</dbReference>
<evidence type="ECO:0000259" key="7">
    <source>
        <dbReference type="PROSITE" id="PS50102"/>
    </source>
</evidence>
<dbReference type="SUPFAM" id="SSF54928">
    <property type="entry name" value="RNA-binding domain, RBD"/>
    <property type="match status" value="1"/>
</dbReference>
<dbReference type="HOGENOM" id="CLU_009728_0_0_1"/>
<sequence>MSDRKIPKHELLGGNGDTLSKIPEVIDPGITIPIYEEDVGTGTGTGSNIDDQPQKLGSYRARAGKFSNTLSNLLPSISAKLHHSRKGTHGKAPDDDVTTSNNSSESTVGSKNTHSTPAKGKDFIQSFGGISLNGAESLTPPHELEKLVHFPDSNFLINQPRTSSDSFTFGTSNLPHPISRTRNNTMNSQFTSISSIPANAGSSSAIWSSNQSPNDQMQQHLFHQFNGNTNNNTNNINNNISINGSSPLQEYSTNTAYFDATIPTSNSKNLGVPNSMWSQGTAGGRPRSQSNTSSIYTDASLYEPAGRSRAPSIYTLSQPQAPQQQESPLIEDDVDPRSINWVTTDHLVPIINQISNLLPTNTISISNVFSLQQQQPQLINAVNLTSASLATLCSKYGNVISARTLKGLNMALVEFDTVESAIRAFEMLQGKEVSVIGAPSSVSFAKVLPMHQQPPQVVVSPGAPNNAIGSDVPQPLLQEQLFNGQVNFQQKGNVSVPMFNHQQQESQPQQVHVASNFNHSYGHVSQNEKEQCPFSLPPPSLNEQVGTLKEILQSFETPFDETQTDHLINNALKHNGTSETSDFGPLPDPLTNRDFDAPKLRELRKSIDANQMSDLEIEQLAMAMLDELPELSSDYLGNTIVQKLFTHSSDIIKDIMLRKTSKYLTSMGVHKNGTWACQKMITMARTPRQIMLVTKGVEKYCTPLFNDQFGNYVIQCVLKFGFPWNSFIFESIMANFWTITQNRYGARAVRACLEAHDIITQEETLVIGAMIVLYAEYLATNSNGTLLVSWFLDTSQLRHRHAILAPKLFSQIVELCRHRLASLTVLKVLNYRGDDTVRKEMLDRIFGDTSSDEPAPALRQILCDTNHGPTFVYKVLTMSLLEGELRNHVIKQVRQVLLDTTPSQLHRRLMEEVGLSPASAQQNSNLKHRSSISQVFSQDSTHLRGLSVSSVRSNGSRHSGLVPTTSAGQASIPTSSTATNNNMQWNVGYMNYPGMFPGFGSNGYSVNADELPSQFDMLSLNNGTHVSLPQLSLTNQNNTTNVMYPAKNNASQDAHLNGQGMYGQ</sequence>
<dbReference type="Pfam" id="PF00806">
    <property type="entry name" value="PUF"/>
    <property type="match status" value="2"/>
</dbReference>
<dbReference type="Gene3D" id="1.25.10.10">
    <property type="entry name" value="Leucine-rich Repeat Variant"/>
    <property type="match status" value="1"/>
</dbReference>
<keyword evidence="2" id="KW-0677">Repeat</keyword>
<dbReference type="PANTHER" id="PTHR47093:SF1">
    <property type="entry name" value="PROTEIN JSN1-RELATED"/>
    <property type="match status" value="1"/>
</dbReference>
<dbReference type="InterPro" id="IPR000504">
    <property type="entry name" value="RRM_dom"/>
</dbReference>
<dbReference type="GO" id="GO:0051654">
    <property type="term" value="P:establishment of mitochondrion localization"/>
    <property type="evidence" value="ECO:0007669"/>
    <property type="project" value="EnsemblFungi"/>
</dbReference>
<dbReference type="AlphaFoldDB" id="G8ZRS3"/>
<feature type="region of interest" description="Disordered" evidence="6">
    <location>
        <begin position="81"/>
        <end position="122"/>
    </location>
</feature>
<feature type="region of interest" description="Disordered" evidence="6">
    <location>
        <begin position="264"/>
        <end position="294"/>
    </location>
</feature>
<dbReference type="SMART" id="SM00025">
    <property type="entry name" value="Pumilio"/>
    <property type="match status" value="6"/>
</dbReference>
<evidence type="ECO:0000256" key="5">
    <source>
        <dbReference type="PROSITE-ProRule" id="PRU00317"/>
    </source>
</evidence>
<dbReference type="GO" id="GO:0000288">
    <property type="term" value="P:nuclear-transcribed mRNA catabolic process, deadenylation-dependent decay"/>
    <property type="evidence" value="ECO:0007669"/>
    <property type="project" value="EnsemblFungi"/>
</dbReference>
<feature type="region of interest" description="Disordered" evidence="6">
    <location>
        <begin position="916"/>
        <end position="980"/>
    </location>
</feature>
<dbReference type="PROSITE" id="PS50102">
    <property type="entry name" value="RRM"/>
    <property type="match status" value="1"/>
</dbReference>
<keyword evidence="3 4" id="KW-0694">RNA-binding</keyword>
<dbReference type="Proteomes" id="UP000005627">
    <property type="component" value="Chromosome 3"/>
</dbReference>
<dbReference type="EMBL" id="HE616744">
    <property type="protein sequence ID" value="CCE91215.1"/>
    <property type="molecule type" value="Genomic_DNA"/>
</dbReference>
<accession>G8ZRS3</accession>
<name>G8ZRS3_TORDE</name>
<dbReference type="GO" id="GO:0009277">
    <property type="term" value="C:fungal-type cell wall"/>
    <property type="evidence" value="ECO:0007669"/>
    <property type="project" value="EnsemblFungi"/>
</dbReference>
<dbReference type="Gene3D" id="3.30.70.330">
    <property type="match status" value="1"/>
</dbReference>
<dbReference type="KEGG" id="tdl:TDEL_0C03260"/>
<dbReference type="eggNOG" id="KOG4574">
    <property type="taxonomic scope" value="Eukaryota"/>
</dbReference>
<feature type="repeat" description="Pumilio" evidence="5">
    <location>
        <begin position="623"/>
        <end position="658"/>
    </location>
</feature>
<dbReference type="FunFam" id="3.30.70.330:FF:000617">
    <property type="entry name" value="Puf family protein"/>
    <property type="match status" value="1"/>
</dbReference>
<dbReference type="InterPro" id="IPR001313">
    <property type="entry name" value="Pumilio_RNA-bd_rpt"/>
</dbReference>
<evidence type="ECO:0000313" key="9">
    <source>
        <dbReference type="EMBL" id="CCE91215.1"/>
    </source>
</evidence>
<dbReference type="InterPro" id="IPR016024">
    <property type="entry name" value="ARM-type_fold"/>
</dbReference>
<evidence type="ECO:0000256" key="6">
    <source>
        <dbReference type="SAM" id="MobiDB-lite"/>
    </source>
</evidence>
<dbReference type="Pfam" id="PF00076">
    <property type="entry name" value="RRM_1"/>
    <property type="match status" value="1"/>
</dbReference>
<dbReference type="InParanoid" id="G8ZRS3"/>
<dbReference type="GO" id="GO:0003729">
    <property type="term" value="F:mRNA binding"/>
    <property type="evidence" value="ECO:0007669"/>
    <property type="project" value="EnsemblFungi"/>
</dbReference>
<dbReference type="InterPro" id="IPR012677">
    <property type="entry name" value="Nucleotide-bd_a/b_plait_sf"/>
</dbReference>
<evidence type="ECO:0000313" key="10">
    <source>
        <dbReference type="Proteomes" id="UP000005627"/>
    </source>
</evidence>
<feature type="compositionally biased region" description="Low complexity" evidence="6">
    <location>
        <begin position="98"/>
        <end position="110"/>
    </location>
</feature>
<feature type="compositionally biased region" description="Polar residues" evidence="6">
    <location>
        <begin position="918"/>
        <end position="940"/>
    </location>
</feature>
<dbReference type="FunCoup" id="G8ZRS3">
    <property type="interactions" value="80"/>
</dbReference>
<feature type="compositionally biased region" description="Polar residues" evidence="6">
    <location>
        <begin position="947"/>
        <end position="980"/>
    </location>
</feature>